<feature type="transmembrane region" description="Helical" evidence="5">
    <location>
        <begin position="45"/>
        <end position="66"/>
    </location>
</feature>
<keyword evidence="7" id="KW-1185">Reference proteome</keyword>
<evidence type="ECO:0000256" key="2">
    <source>
        <dbReference type="ARBA" id="ARBA00022692"/>
    </source>
</evidence>
<evidence type="ECO:0000256" key="3">
    <source>
        <dbReference type="ARBA" id="ARBA00022989"/>
    </source>
</evidence>
<sequence length="376" mass="42794">MARYLDYIVVGVLFVLFVGRVFWFPIALFVVSGNSMLPSYRSGDIVLGVAVYLSGYSVGDVVVWYATFTHGVIHRVYNVTDGYVVTKGDNNPLPDPPVPKGFVRYRVVVLVPRELWISVAIALAIFYLYRRRRDIVYMLRYSGAGGLGVATAVFAVFMVIDIVTLFAIAIQWFSYRTVLVTPSVELRGIDVVNGSIAYIDYNIDNAIPIGVTSCLVNISSYVYRCPYSYISGHIAVVAIPREIYRDAYRVSNSTIARISIALNISFDKGWVYGVYSYVVNWRPLDIYVENRSLAIYNPNHIPFNITDMRIVYMDIDSFGRPYILDTLYIGNKSIEPLTKIVIEPVEKGRYCYIQFTYSYKFSDKGYVYESRRIDFG</sequence>
<evidence type="ECO:0000256" key="1">
    <source>
        <dbReference type="ARBA" id="ARBA00004370"/>
    </source>
</evidence>
<dbReference type="InterPro" id="IPR001733">
    <property type="entry name" value="Peptidase_S26B"/>
</dbReference>
<dbReference type="NCBIfam" id="TIGR02228">
    <property type="entry name" value="sigpep_I_arch"/>
    <property type="match status" value="1"/>
</dbReference>
<dbReference type="GO" id="GO:0016020">
    <property type="term" value="C:membrane"/>
    <property type="evidence" value="ECO:0007669"/>
    <property type="project" value="UniProtKB-SubCell"/>
</dbReference>
<dbReference type="HOGENOM" id="CLU_745187_0_0_2"/>
<feature type="transmembrane region" description="Helical" evidence="5">
    <location>
        <begin position="107"/>
        <end position="129"/>
    </location>
</feature>
<keyword evidence="3 5" id="KW-1133">Transmembrane helix</keyword>
<dbReference type="GO" id="GO:0006465">
    <property type="term" value="P:signal peptide processing"/>
    <property type="evidence" value="ECO:0007669"/>
    <property type="project" value="InterPro"/>
</dbReference>
<keyword evidence="2 5" id="KW-0812">Transmembrane</keyword>
<protein>
    <submittedName>
        <fullName evidence="6">Peptidase S26B, signal peptidase</fullName>
    </submittedName>
</protein>
<evidence type="ECO:0000313" key="7">
    <source>
        <dbReference type="Proteomes" id="UP000001304"/>
    </source>
</evidence>
<dbReference type="AlphaFoldDB" id="E0SPR8"/>
<dbReference type="SUPFAM" id="SSF51306">
    <property type="entry name" value="LexA/Signal peptidase"/>
    <property type="match status" value="1"/>
</dbReference>
<dbReference type="Proteomes" id="UP000001304">
    <property type="component" value="Chromosome"/>
</dbReference>
<keyword evidence="4 5" id="KW-0472">Membrane</keyword>
<evidence type="ECO:0000313" key="6">
    <source>
        <dbReference type="EMBL" id="ADM28124.1"/>
    </source>
</evidence>
<name>E0SPR8_IGNAA</name>
<feature type="transmembrane region" description="Helical" evidence="5">
    <location>
        <begin position="12"/>
        <end position="33"/>
    </location>
</feature>
<dbReference type="BioCyc" id="IAGG583356:GHAH-1304-MONOMER"/>
<accession>E0SPR8</accession>
<dbReference type="STRING" id="583356.Igag_1320"/>
<evidence type="ECO:0000256" key="4">
    <source>
        <dbReference type="ARBA" id="ARBA00023136"/>
    </source>
</evidence>
<feature type="transmembrane region" description="Helical" evidence="5">
    <location>
        <begin position="141"/>
        <end position="173"/>
    </location>
</feature>
<dbReference type="GO" id="GO:0004252">
    <property type="term" value="F:serine-type endopeptidase activity"/>
    <property type="evidence" value="ECO:0007669"/>
    <property type="project" value="InterPro"/>
</dbReference>
<comment type="subcellular location">
    <subcellularLocation>
        <location evidence="1">Membrane</location>
    </subcellularLocation>
</comment>
<reference evidence="6 7" key="1">
    <citation type="journal article" date="2010" name="Stand. Genomic Sci.">
        <title>Complete genome sequence of Ignisphaera aggregans type strain (AQ1.S1).</title>
        <authorList>
            <person name="Goker M."/>
            <person name="Held B."/>
            <person name="Lapidus A."/>
            <person name="Nolan M."/>
            <person name="Spring S."/>
            <person name="Yasawong M."/>
            <person name="Lucas S."/>
            <person name="Glavina Del Rio T."/>
            <person name="Tice H."/>
            <person name="Cheng J.F."/>
            <person name="Goodwin L."/>
            <person name="Tapia R."/>
            <person name="Pitluck S."/>
            <person name="Liolios K."/>
            <person name="Ivanova N."/>
            <person name="Mavromatis K."/>
            <person name="Mikhailova N."/>
            <person name="Pati A."/>
            <person name="Chen A."/>
            <person name="Palaniappan K."/>
            <person name="Brambilla E."/>
            <person name="Land M."/>
            <person name="Hauser L."/>
            <person name="Chang Y.J."/>
            <person name="Jeffries C.D."/>
            <person name="Brettin T."/>
            <person name="Detter J.C."/>
            <person name="Han C."/>
            <person name="Rohde M."/>
            <person name="Sikorski J."/>
            <person name="Woyke T."/>
            <person name="Bristow J."/>
            <person name="Eisen J.A."/>
            <person name="Markowitz V."/>
            <person name="Hugenholtz P."/>
            <person name="Kyrpides N.C."/>
            <person name="Klenk H.P."/>
        </authorList>
    </citation>
    <scope>NUCLEOTIDE SEQUENCE [LARGE SCALE GENOMIC DNA]</scope>
    <source>
        <strain evidence="7">DSM 17230 / JCM 13409 / AQ1.S1</strain>
    </source>
</reference>
<dbReference type="EMBL" id="CP002098">
    <property type="protein sequence ID" value="ADM28124.1"/>
    <property type="molecule type" value="Genomic_DNA"/>
</dbReference>
<dbReference type="InterPro" id="IPR019533">
    <property type="entry name" value="Peptidase_S26"/>
</dbReference>
<proteinExistence type="predicted"/>
<organism evidence="6 7">
    <name type="scientific">Ignisphaera aggregans (strain DSM 17230 / JCM 13409 / AQ1.S1)</name>
    <dbReference type="NCBI Taxonomy" id="583356"/>
    <lineage>
        <taxon>Archaea</taxon>
        <taxon>Thermoproteota</taxon>
        <taxon>Thermoprotei</taxon>
        <taxon>Desulfurococcales</taxon>
        <taxon>Desulfurococcaceae</taxon>
        <taxon>Ignisphaera</taxon>
    </lineage>
</organism>
<evidence type="ECO:0000256" key="5">
    <source>
        <dbReference type="SAM" id="Phobius"/>
    </source>
</evidence>
<gene>
    <name evidence="6" type="ordered locus">Igag_1320</name>
</gene>
<dbReference type="KEGG" id="iag:Igag_1320"/>
<dbReference type="InterPro" id="IPR036286">
    <property type="entry name" value="LexA/Signal_pep-like_sf"/>
</dbReference>
<dbReference type="CDD" id="cd06530">
    <property type="entry name" value="S26_SPase_I"/>
    <property type="match status" value="1"/>
</dbReference>